<dbReference type="EMBL" id="JADGMS010000012">
    <property type="protein sequence ID" value="KAF9671743.1"/>
    <property type="molecule type" value="Genomic_DNA"/>
</dbReference>
<protein>
    <submittedName>
        <fullName evidence="1">Uncharacterized protein</fullName>
    </submittedName>
</protein>
<organism evidence="1 2">
    <name type="scientific">Salix dunnii</name>
    <dbReference type="NCBI Taxonomy" id="1413687"/>
    <lineage>
        <taxon>Eukaryota</taxon>
        <taxon>Viridiplantae</taxon>
        <taxon>Streptophyta</taxon>
        <taxon>Embryophyta</taxon>
        <taxon>Tracheophyta</taxon>
        <taxon>Spermatophyta</taxon>
        <taxon>Magnoliopsida</taxon>
        <taxon>eudicotyledons</taxon>
        <taxon>Gunneridae</taxon>
        <taxon>Pentapetalae</taxon>
        <taxon>rosids</taxon>
        <taxon>fabids</taxon>
        <taxon>Malpighiales</taxon>
        <taxon>Salicaceae</taxon>
        <taxon>Saliceae</taxon>
        <taxon>Salix</taxon>
    </lineage>
</organism>
<proteinExistence type="predicted"/>
<dbReference type="Proteomes" id="UP000657918">
    <property type="component" value="Unassembled WGS sequence"/>
</dbReference>
<dbReference type="OrthoDB" id="671439at2759"/>
<sequence length="72" mass="8216">MNLLRMDDSSTSKLYVEEMLYRSFCFDPEKLSQFKGKKTMEDPVLAQLLKLSQPSCGELDARHQGLVQEASC</sequence>
<keyword evidence="2" id="KW-1185">Reference proteome</keyword>
<comment type="caution">
    <text evidence="1">The sequence shown here is derived from an EMBL/GenBank/DDBJ whole genome shotgun (WGS) entry which is preliminary data.</text>
</comment>
<accession>A0A835JK56</accession>
<dbReference type="AlphaFoldDB" id="A0A835JK56"/>
<evidence type="ECO:0000313" key="1">
    <source>
        <dbReference type="EMBL" id="KAF9671743.1"/>
    </source>
</evidence>
<gene>
    <name evidence="1" type="ORF">SADUNF_Sadunf12G0080000</name>
</gene>
<name>A0A835JK56_9ROSI</name>
<evidence type="ECO:0000313" key="2">
    <source>
        <dbReference type="Proteomes" id="UP000657918"/>
    </source>
</evidence>
<reference evidence="1 2" key="1">
    <citation type="submission" date="2020-10" db="EMBL/GenBank/DDBJ databases">
        <title>Plant Genome Project.</title>
        <authorList>
            <person name="Zhang R.-G."/>
        </authorList>
    </citation>
    <scope>NUCLEOTIDE SEQUENCE [LARGE SCALE GENOMIC DNA]</scope>
    <source>
        <strain evidence="1">FAFU-HL-1</strain>
        <tissue evidence="1">Leaf</tissue>
    </source>
</reference>